<dbReference type="Pfam" id="PF00108">
    <property type="entry name" value="Thiolase_N"/>
    <property type="match status" value="1"/>
</dbReference>
<dbReference type="Proteomes" id="UP001652582">
    <property type="component" value="Chromosome 20"/>
</dbReference>
<evidence type="ECO:0000256" key="4">
    <source>
        <dbReference type="RuleBase" id="RU003557"/>
    </source>
</evidence>
<sequence>MTLRRKAIFVVGAKRTPFCKHGGYLRELPASYTFAAAAKDALNAAKLNSNLVDCTVVGNVNFLSQCDGGKTPRYCGLYSGVPIKKPALGVNKACGSGLQAIISGALEISVGPAKACLTGGTEIMSSLPFLVRNMRFGSALGVPYHFEDYIKHQVLDSFTGLSLQKMAEIVAEKYKITRQMADDFAYNSLLKRKSASSKILQDELTPLTAPFKKKEVFVDKDDVDSNPELNNFSNAPTLISDGTIVTSLNSSAPADGAAVLVLADEETIRSRGMTPLARVVAHAAVGADPYGLGTVAAVNKLMNDTGMSVDDVDLFEINETFATEVLATMKELKLDTQKVNVSGGALALGHPVAATGARMAVHLVHQLRHRNGKRAVAASSCGDGQGLAVMFESV</sequence>
<dbReference type="NCBIfam" id="TIGR01930">
    <property type="entry name" value="AcCoA-C-Actrans"/>
    <property type="match status" value="1"/>
</dbReference>
<dbReference type="InterPro" id="IPR016039">
    <property type="entry name" value="Thiolase-like"/>
</dbReference>
<dbReference type="SUPFAM" id="SSF53901">
    <property type="entry name" value="Thiolase-like"/>
    <property type="match status" value="1"/>
</dbReference>
<dbReference type="Gene3D" id="3.40.47.10">
    <property type="match status" value="1"/>
</dbReference>
<dbReference type="GO" id="GO:0005739">
    <property type="term" value="C:mitochondrion"/>
    <property type="evidence" value="ECO:0007669"/>
    <property type="project" value="TreeGrafter"/>
</dbReference>
<dbReference type="InterPro" id="IPR020616">
    <property type="entry name" value="Thiolase_N"/>
</dbReference>
<feature type="domain" description="Thiolase N-terminal" evidence="5">
    <location>
        <begin position="8"/>
        <end position="266"/>
    </location>
</feature>
<dbReference type="PROSITE" id="PS00737">
    <property type="entry name" value="THIOLASE_2"/>
    <property type="match status" value="1"/>
</dbReference>
<dbReference type="Pfam" id="PF02803">
    <property type="entry name" value="Thiolase_C"/>
    <property type="match status" value="1"/>
</dbReference>
<protein>
    <submittedName>
        <fullName evidence="8">3-ketoacyl-CoA thiolase, mitochondrial isoform X1</fullName>
    </submittedName>
</protein>
<dbReference type="PANTHER" id="PTHR18919:SF107">
    <property type="entry name" value="ACETYL-COA ACETYLTRANSFERASE, CYTOSOLIC"/>
    <property type="match status" value="1"/>
</dbReference>
<dbReference type="PIRSF" id="PIRSF000429">
    <property type="entry name" value="Ac-CoA_Ac_transf"/>
    <property type="match status" value="1"/>
</dbReference>
<keyword evidence="2 4" id="KW-0808">Transferase</keyword>
<evidence type="ECO:0000259" key="5">
    <source>
        <dbReference type="Pfam" id="PF00108"/>
    </source>
</evidence>
<dbReference type="OrthoDB" id="5404651at2759"/>
<comment type="similarity">
    <text evidence="1 4">Belongs to the thiolase-like superfamily. Thiolase family.</text>
</comment>
<keyword evidence="7" id="KW-1185">Reference proteome</keyword>
<dbReference type="InterPro" id="IPR020617">
    <property type="entry name" value="Thiolase_C"/>
</dbReference>
<dbReference type="GeneID" id="112047648"/>
<dbReference type="PANTHER" id="PTHR18919">
    <property type="entry name" value="ACETYL-COA C-ACYLTRANSFERASE"/>
    <property type="match status" value="1"/>
</dbReference>
<dbReference type="AlphaFoldDB" id="A0A6J1NC28"/>
<dbReference type="PROSITE" id="PS00098">
    <property type="entry name" value="THIOLASE_1"/>
    <property type="match status" value="1"/>
</dbReference>
<evidence type="ECO:0000313" key="8">
    <source>
        <dbReference type="RefSeq" id="XP_023940596.1"/>
    </source>
</evidence>
<evidence type="ECO:0000259" key="6">
    <source>
        <dbReference type="Pfam" id="PF02803"/>
    </source>
</evidence>
<organism evidence="7 8">
    <name type="scientific">Bicyclus anynana</name>
    <name type="common">Squinting bush brown butterfly</name>
    <dbReference type="NCBI Taxonomy" id="110368"/>
    <lineage>
        <taxon>Eukaryota</taxon>
        <taxon>Metazoa</taxon>
        <taxon>Ecdysozoa</taxon>
        <taxon>Arthropoda</taxon>
        <taxon>Hexapoda</taxon>
        <taxon>Insecta</taxon>
        <taxon>Pterygota</taxon>
        <taxon>Neoptera</taxon>
        <taxon>Endopterygota</taxon>
        <taxon>Lepidoptera</taxon>
        <taxon>Glossata</taxon>
        <taxon>Ditrysia</taxon>
        <taxon>Papilionoidea</taxon>
        <taxon>Nymphalidae</taxon>
        <taxon>Satyrinae</taxon>
        <taxon>Satyrini</taxon>
        <taxon>Mycalesina</taxon>
        <taxon>Bicyclus</taxon>
    </lineage>
</organism>
<reference evidence="8" key="1">
    <citation type="submission" date="2025-08" db="UniProtKB">
        <authorList>
            <consortium name="RefSeq"/>
        </authorList>
    </citation>
    <scope>IDENTIFICATION</scope>
</reference>
<feature type="domain" description="Thiolase C-terminal" evidence="6">
    <location>
        <begin position="274"/>
        <end position="392"/>
    </location>
</feature>
<dbReference type="RefSeq" id="XP_023940596.1">
    <property type="nucleotide sequence ID" value="XM_024084828.2"/>
</dbReference>
<evidence type="ECO:0000256" key="3">
    <source>
        <dbReference type="ARBA" id="ARBA00023315"/>
    </source>
</evidence>
<dbReference type="InterPro" id="IPR020615">
    <property type="entry name" value="Thiolase_acyl_enz_int_AS"/>
</dbReference>
<evidence type="ECO:0000256" key="2">
    <source>
        <dbReference type="ARBA" id="ARBA00022679"/>
    </source>
</evidence>
<dbReference type="InterPro" id="IPR020613">
    <property type="entry name" value="Thiolase_CS"/>
</dbReference>
<keyword evidence="3 4" id="KW-0012">Acyltransferase</keyword>
<evidence type="ECO:0000313" key="7">
    <source>
        <dbReference type="Proteomes" id="UP001652582"/>
    </source>
</evidence>
<proteinExistence type="inferred from homology"/>
<dbReference type="GO" id="GO:0003985">
    <property type="term" value="F:acetyl-CoA C-acetyltransferase activity"/>
    <property type="evidence" value="ECO:0007669"/>
    <property type="project" value="TreeGrafter"/>
</dbReference>
<evidence type="ECO:0000256" key="1">
    <source>
        <dbReference type="ARBA" id="ARBA00010982"/>
    </source>
</evidence>
<dbReference type="GO" id="GO:0006635">
    <property type="term" value="P:fatty acid beta-oxidation"/>
    <property type="evidence" value="ECO:0007669"/>
    <property type="project" value="TreeGrafter"/>
</dbReference>
<dbReference type="CDD" id="cd00751">
    <property type="entry name" value="thiolase"/>
    <property type="match status" value="1"/>
</dbReference>
<gene>
    <name evidence="8" type="primary">LOC112047648</name>
</gene>
<name>A0A6J1NC28_BICAN</name>
<accession>A0A6J1NC28</accession>
<dbReference type="KEGG" id="bany:112047648"/>
<dbReference type="InterPro" id="IPR002155">
    <property type="entry name" value="Thiolase"/>
</dbReference>